<dbReference type="InterPro" id="IPR009003">
    <property type="entry name" value="Peptidase_S1_PA"/>
</dbReference>
<evidence type="ECO:0000256" key="2">
    <source>
        <dbReference type="RuleBase" id="RU363034"/>
    </source>
</evidence>
<dbReference type="Pfam" id="PF00089">
    <property type="entry name" value="Trypsin"/>
    <property type="match status" value="1"/>
</dbReference>
<dbReference type="OrthoDB" id="10061449at2759"/>
<organism evidence="4 5">
    <name type="scientific">Trichuris trichiura</name>
    <name type="common">Whipworm</name>
    <name type="synonym">Trichocephalus trichiurus</name>
    <dbReference type="NCBI Taxonomy" id="36087"/>
    <lineage>
        <taxon>Eukaryota</taxon>
        <taxon>Metazoa</taxon>
        <taxon>Ecdysozoa</taxon>
        <taxon>Nematoda</taxon>
        <taxon>Enoplea</taxon>
        <taxon>Dorylaimia</taxon>
        <taxon>Trichinellida</taxon>
        <taxon>Trichuridae</taxon>
        <taxon>Trichuris</taxon>
    </lineage>
</organism>
<dbReference type="EMBL" id="HG805966">
    <property type="protein sequence ID" value="CDW55589.1"/>
    <property type="molecule type" value="Genomic_DNA"/>
</dbReference>
<name>A0A077Z6Z4_TRITR</name>
<dbReference type="PROSITE" id="PS00135">
    <property type="entry name" value="TRYPSIN_SER"/>
    <property type="match status" value="1"/>
</dbReference>
<dbReference type="PROSITE" id="PS50240">
    <property type="entry name" value="TRYPSIN_DOM"/>
    <property type="match status" value="1"/>
</dbReference>
<dbReference type="GO" id="GO:0004252">
    <property type="term" value="F:serine-type endopeptidase activity"/>
    <property type="evidence" value="ECO:0007669"/>
    <property type="project" value="InterPro"/>
</dbReference>
<keyword evidence="2 4" id="KW-0645">Protease</keyword>
<dbReference type="STRING" id="36087.A0A077Z6Z4"/>
<evidence type="ECO:0000256" key="1">
    <source>
        <dbReference type="ARBA" id="ARBA00023157"/>
    </source>
</evidence>
<dbReference type="InterPro" id="IPR001254">
    <property type="entry name" value="Trypsin_dom"/>
</dbReference>
<dbReference type="AlphaFoldDB" id="A0A077Z6Z4"/>
<accession>A0A077Z6Z4</accession>
<dbReference type="PANTHER" id="PTHR24252:SF18">
    <property type="entry name" value="OVOCHYMASE 1"/>
    <property type="match status" value="1"/>
</dbReference>
<dbReference type="InterPro" id="IPR018114">
    <property type="entry name" value="TRYPSIN_HIS"/>
</dbReference>
<protein>
    <submittedName>
        <fullName evidence="4">Serine protease</fullName>
    </submittedName>
</protein>
<keyword evidence="2" id="KW-0378">Hydrolase</keyword>
<dbReference type="Proteomes" id="UP000030665">
    <property type="component" value="Unassembled WGS sequence"/>
</dbReference>
<feature type="domain" description="Peptidase S1" evidence="3">
    <location>
        <begin position="22"/>
        <end position="267"/>
    </location>
</feature>
<dbReference type="PANTHER" id="PTHR24252">
    <property type="entry name" value="ACROSIN-RELATED"/>
    <property type="match status" value="1"/>
</dbReference>
<reference evidence="4" key="1">
    <citation type="submission" date="2014-01" db="EMBL/GenBank/DDBJ databases">
        <authorList>
            <person name="Aslett M."/>
        </authorList>
    </citation>
    <scope>NUCLEOTIDE SEQUENCE</scope>
</reference>
<reference evidence="4" key="2">
    <citation type="submission" date="2014-03" db="EMBL/GenBank/DDBJ databases">
        <title>The whipworm genome and dual-species transcriptomics of an intimate host-pathogen interaction.</title>
        <authorList>
            <person name="Foth B.J."/>
            <person name="Tsai I.J."/>
            <person name="Reid A.J."/>
            <person name="Bancroft A.J."/>
            <person name="Nichol S."/>
            <person name="Tracey A."/>
            <person name="Holroyd N."/>
            <person name="Cotton J.A."/>
            <person name="Stanley E.J."/>
            <person name="Zarowiecki M."/>
            <person name="Liu J.Z."/>
            <person name="Huckvale T."/>
            <person name="Cooper P.J."/>
            <person name="Grencis R.K."/>
            <person name="Berriman M."/>
        </authorList>
    </citation>
    <scope>NUCLEOTIDE SEQUENCE [LARGE SCALE GENOMIC DNA]</scope>
</reference>
<evidence type="ECO:0000259" key="3">
    <source>
        <dbReference type="PROSITE" id="PS50240"/>
    </source>
</evidence>
<keyword evidence="2" id="KW-0720">Serine protease</keyword>
<dbReference type="InterPro" id="IPR043504">
    <property type="entry name" value="Peptidase_S1_PA_chymotrypsin"/>
</dbReference>
<evidence type="ECO:0000313" key="5">
    <source>
        <dbReference type="Proteomes" id="UP000030665"/>
    </source>
</evidence>
<dbReference type="PROSITE" id="PS00134">
    <property type="entry name" value="TRYPSIN_HIS"/>
    <property type="match status" value="1"/>
</dbReference>
<keyword evidence="5" id="KW-1185">Reference proteome</keyword>
<dbReference type="CDD" id="cd00190">
    <property type="entry name" value="Tryp_SPc"/>
    <property type="match status" value="1"/>
</dbReference>
<dbReference type="InterPro" id="IPR033116">
    <property type="entry name" value="TRYPSIN_SER"/>
</dbReference>
<dbReference type="GO" id="GO:0006508">
    <property type="term" value="P:proteolysis"/>
    <property type="evidence" value="ECO:0007669"/>
    <property type="project" value="UniProtKB-KW"/>
</dbReference>
<dbReference type="SMART" id="SM00020">
    <property type="entry name" value="Tryp_SPc"/>
    <property type="match status" value="1"/>
</dbReference>
<feature type="non-terminal residue" evidence="4">
    <location>
        <position position="1"/>
    </location>
</feature>
<gene>
    <name evidence="4" type="ORF">TTRE_0000386201</name>
</gene>
<keyword evidence="1" id="KW-1015">Disulfide bond</keyword>
<evidence type="ECO:0000313" key="4">
    <source>
        <dbReference type="EMBL" id="CDW55589.1"/>
    </source>
</evidence>
<sequence>AICGKPFFEPTVSNRPKAGSRIGYGREARPHSYPWQVYIASKFGAMAQTCGGSLLHWKEENASNIILTAAHCIIDVDEYYGIKMANASEITVYLGAHDVQMLGKHVQVAAVSTIVLGTFHKYWRKEDIAILKLDRQVAYNHFIQGICLPSENETLSEGTACVVTGWGDIELGMPSNRLQQIMVFVHHGNINHPNFRRGDMICAGTKMEDSGPRKGDSGSPLACKKNNTYYIQGLVSFRMVNVCTAYLENVAYVKVPKFLKWLEYNIERLQQNLFSK</sequence>
<dbReference type="Gene3D" id="2.40.10.10">
    <property type="entry name" value="Trypsin-like serine proteases"/>
    <property type="match status" value="1"/>
</dbReference>
<dbReference type="SUPFAM" id="SSF50494">
    <property type="entry name" value="Trypsin-like serine proteases"/>
    <property type="match status" value="1"/>
</dbReference>
<proteinExistence type="predicted"/>